<dbReference type="Gene3D" id="3.40.50.1010">
    <property type="entry name" value="5'-nuclease"/>
    <property type="match status" value="1"/>
</dbReference>
<feature type="binding site" evidence="8">
    <location>
        <position position="5"/>
    </location>
    <ligand>
        <name>Mg(2+)</name>
        <dbReference type="ChEBI" id="CHEBI:18420"/>
    </ligand>
</feature>
<dbReference type="GO" id="GO:0004540">
    <property type="term" value="F:RNA nuclease activity"/>
    <property type="evidence" value="ECO:0007669"/>
    <property type="project" value="InterPro"/>
</dbReference>
<dbReference type="STRING" id="36805.BOH66_12800"/>
<dbReference type="GO" id="GO:0000287">
    <property type="term" value="F:magnesium ion binding"/>
    <property type="evidence" value="ECO:0007669"/>
    <property type="project" value="UniProtKB-UniRule"/>
</dbReference>
<keyword evidence="11" id="KW-1185">Reference proteome</keyword>
<keyword evidence="3 8" id="KW-0540">Nuclease</keyword>
<evidence type="ECO:0000259" key="9">
    <source>
        <dbReference type="Pfam" id="PF01850"/>
    </source>
</evidence>
<evidence type="ECO:0000256" key="3">
    <source>
        <dbReference type="ARBA" id="ARBA00022722"/>
    </source>
</evidence>
<protein>
    <recommendedName>
        <fullName evidence="8">Ribonuclease VapC</fullName>
        <shortName evidence="8">RNase VapC</shortName>
        <ecNumber evidence="8">3.1.-.-</ecNumber>
    </recommendedName>
    <alternativeName>
        <fullName evidence="8">Toxin VapC</fullName>
    </alternativeName>
</protein>
<evidence type="ECO:0000313" key="11">
    <source>
        <dbReference type="Proteomes" id="UP000187185"/>
    </source>
</evidence>
<dbReference type="GO" id="GO:0016787">
    <property type="term" value="F:hydrolase activity"/>
    <property type="evidence" value="ECO:0007669"/>
    <property type="project" value="UniProtKB-KW"/>
</dbReference>
<accession>A0A1P8UA76</accession>
<dbReference type="SUPFAM" id="SSF88723">
    <property type="entry name" value="PIN domain-like"/>
    <property type="match status" value="1"/>
</dbReference>
<dbReference type="InterPro" id="IPR022907">
    <property type="entry name" value="VapC_family"/>
</dbReference>
<evidence type="ECO:0000256" key="8">
    <source>
        <dbReference type="HAMAP-Rule" id="MF_00265"/>
    </source>
</evidence>
<dbReference type="KEGG" id="maur:BOH66_12800"/>
<keyword evidence="2 8" id="KW-1277">Toxin-antitoxin system</keyword>
<comment type="similarity">
    <text evidence="7 8">Belongs to the PINc/VapC protein family.</text>
</comment>
<keyword evidence="6 8" id="KW-0460">Magnesium</keyword>
<gene>
    <name evidence="8" type="primary">vapC</name>
    <name evidence="10" type="ORF">BOH66_12800</name>
</gene>
<evidence type="ECO:0000256" key="5">
    <source>
        <dbReference type="ARBA" id="ARBA00022801"/>
    </source>
</evidence>
<dbReference type="InterPro" id="IPR002716">
    <property type="entry name" value="PIN_dom"/>
</dbReference>
<dbReference type="Proteomes" id="UP000187185">
    <property type="component" value="Chromosome"/>
</dbReference>
<dbReference type="Pfam" id="PF01850">
    <property type="entry name" value="PIN"/>
    <property type="match status" value="1"/>
</dbReference>
<dbReference type="InterPro" id="IPR050556">
    <property type="entry name" value="Type_II_TA_system_RNase"/>
</dbReference>
<proteinExistence type="inferred from homology"/>
<reference evidence="10 11" key="1">
    <citation type="submission" date="2016-12" db="EMBL/GenBank/DDBJ databases">
        <title>Complete genome sequence of Microbacterium aurum KACC 15219.</title>
        <authorList>
            <person name="Jung Y."/>
            <person name="Shin J.-H."/>
            <person name="Lee Y.-J."/>
            <person name="Yi H."/>
            <person name="Bahn Y.-S."/>
            <person name="Kim J.F."/>
            <person name="Lee D.-W."/>
        </authorList>
    </citation>
    <scope>NUCLEOTIDE SEQUENCE [LARGE SCALE GENOMIC DNA]</scope>
    <source>
        <strain evidence="10 11">KACC 15219</strain>
    </source>
</reference>
<comment type="function">
    <text evidence="8">Toxic component of a toxin-antitoxin (TA) system. An RNase.</text>
</comment>
<feature type="domain" description="PIN" evidence="9">
    <location>
        <begin position="2"/>
        <end position="112"/>
    </location>
</feature>
<keyword evidence="4 8" id="KW-0479">Metal-binding</keyword>
<evidence type="ECO:0000256" key="2">
    <source>
        <dbReference type="ARBA" id="ARBA00022649"/>
    </source>
</evidence>
<dbReference type="PANTHER" id="PTHR33653:SF1">
    <property type="entry name" value="RIBONUCLEASE VAPC2"/>
    <property type="match status" value="1"/>
</dbReference>
<dbReference type="HAMAP" id="MF_00265">
    <property type="entry name" value="VapC_Nob1"/>
    <property type="match status" value="1"/>
</dbReference>
<dbReference type="OrthoDB" id="532510at2"/>
<evidence type="ECO:0000256" key="1">
    <source>
        <dbReference type="ARBA" id="ARBA00001946"/>
    </source>
</evidence>
<organism evidence="10 11">
    <name type="scientific">Microbacterium aurum</name>
    <dbReference type="NCBI Taxonomy" id="36805"/>
    <lineage>
        <taxon>Bacteria</taxon>
        <taxon>Bacillati</taxon>
        <taxon>Actinomycetota</taxon>
        <taxon>Actinomycetes</taxon>
        <taxon>Micrococcales</taxon>
        <taxon>Microbacteriaceae</taxon>
        <taxon>Microbacterium</taxon>
    </lineage>
</organism>
<evidence type="ECO:0000256" key="4">
    <source>
        <dbReference type="ARBA" id="ARBA00022723"/>
    </source>
</evidence>
<sequence>MIIVDTDVLIAHLRGSTSAHAWLRRVAADEDLAISVATVAEIMGGMRSAERTAVRALLSALPAIPVSEVIAARAGDLQREFRRSHQGISLGDYLIAGTADTVGATVATLNTRHFPMFEGLQPPFRP</sequence>
<dbReference type="CDD" id="cd18741">
    <property type="entry name" value="PIN_VapC4-5_FitB-like"/>
    <property type="match status" value="1"/>
</dbReference>
<name>A0A1P8UA76_9MICO</name>
<dbReference type="EMBL" id="CP018762">
    <property type="protein sequence ID" value="APZ35022.1"/>
    <property type="molecule type" value="Genomic_DNA"/>
</dbReference>
<evidence type="ECO:0000256" key="6">
    <source>
        <dbReference type="ARBA" id="ARBA00022842"/>
    </source>
</evidence>
<dbReference type="AlphaFoldDB" id="A0A1P8UA76"/>
<dbReference type="RefSeq" id="WP_076691405.1">
    <property type="nucleotide sequence ID" value="NZ_CP018762.1"/>
</dbReference>
<dbReference type="GO" id="GO:0090729">
    <property type="term" value="F:toxin activity"/>
    <property type="evidence" value="ECO:0007669"/>
    <property type="project" value="UniProtKB-KW"/>
</dbReference>
<evidence type="ECO:0000256" key="7">
    <source>
        <dbReference type="ARBA" id="ARBA00038093"/>
    </source>
</evidence>
<comment type="cofactor">
    <cofactor evidence="1 8">
        <name>Mg(2+)</name>
        <dbReference type="ChEBI" id="CHEBI:18420"/>
    </cofactor>
</comment>
<keyword evidence="8" id="KW-0800">Toxin</keyword>
<dbReference type="InterPro" id="IPR029060">
    <property type="entry name" value="PIN-like_dom_sf"/>
</dbReference>
<dbReference type="EC" id="3.1.-.-" evidence="8"/>
<keyword evidence="5 8" id="KW-0378">Hydrolase</keyword>
<feature type="binding site" evidence="8">
    <location>
        <position position="92"/>
    </location>
    <ligand>
        <name>Mg(2+)</name>
        <dbReference type="ChEBI" id="CHEBI:18420"/>
    </ligand>
</feature>
<evidence type="ECO:0000313" key="10">
    <source>
        <dbReference type="EMBL" id="APZ35022.1"/>
    </source>
</evidence>
<dbReference type="PANTHER" id="PTHR33653">
    <property type="entry name" value="RIBONUCLEASE VAPC2"/>
    <property type="match status" value="1"/>
</dbReference>